<keyword evidence="2" id="KW-1185">Reference proteome</keyword>
<name>W7YR03_9BACL</name>
<comment type="caution">
    <text evidence="1">The sequence shown here is derived from an EMBL/GenBank/DDBJ whole genome shotgun (WGS) entry which is preliminary data.</text>
</comment>
<dbReference type="eggNOG" id="ENOG50308U3">
    <property type="taxonomic scope" value="Bacteria"/>
</dbReference>
<proteinExistence type="predicted"/>
<dbReference type="EMBL" id="BAVZ01000015">
    <property type="protein sequence ID" value="GAF09858.1"/>
    <property type="molecule type" value="Genomic_DNA"/>
</dbReference>
<reference evidence="1 2" key="1">
    <citation type="journal article" date="2014" name="Genome Announc.">
        <title>Draft Genome Sequence of Paenibacillus pini JCM 16418T, Isolated from the Rhizosphere of Pine Tree.</title>
        <authorList>
            <person name="Yuki M."/>
            <person name="Oshima K."/>
            <person name="Suda W."/>
            <person name="Oshida Y."/>
            <person name="Kitamura K."/>
            <person name="Iida Y."/>
            <person name="Hattori M."/>
            <person name="Ohkuma M."/>
        </authorList>
    </citation>
    <scope>NUCLEOTIDE SEQUENCE [LARGE SCALE GENOMIC DNA]</scope>
    <source>
        <strain evidence="1 2">JCM 16418</strain>
    </source>
</reference>
<dbReference type="Proteomes" id="UP000019364">
    <property type="component" value="Unassembled WGS sequence"/>
</dbReference>
<dbReference type="AlphaFoldDB" id="W7YR03"/>
<evidence type="ECO:0000313" key="1">
    <source>
        <dbReference type="EMBL" id="GAF09858.1"/>
    </source>
</evidence>
<evidence type="ECO:0000313" key="2">
    <source>
        <dbReference type="Proteomes" id="UP000019364"/>
    </source>
</evidence>
<protein>
    <submittedName>
        <fullName evidence="1">Uncharacterized protein</fullName>
    </submittedName>
</protein>
<sequence>MPLLMSYKWKETKQMVDIFKEMLEDIFSGQSKKYPLQKKKDTAFELSYWLKELSALGNEAILSETTSKGDNIIVYRQRMDEDGVNIALRSKIFSVEGNESITPSMYLIYKKKYEILEIADIRMEDSDTNRGYGSIFMKAMFLLIERSLIPSNM</sequence>
<dbReference type="STRING" id="1236976.JCM16418_4017"/>
<accession>W7YR03</accession>
<gene>
    <name evidence="1" type="ORF">JCM16418_4017</name>
</gene>
<organism evidence="1 2">
    <name type="scientific">Paenibacillus pini JCM 16418</name>
    <dbReference type="NCBI Taxonomy" id="1236976"/>
    <lineage>
        <taxon>Bacteria</taxon>
        <taxon>Bacillati</taxon>
        <taxon>Bacillota</taxon>
        <taxon>Bacilli</taxon>
        <taxon>Bacillales</taxon>
        <taxon>Paenibacillaceae</taxon>
        <taxon>Paenibacillus</taxon>
    </lineage>
</organism>